<feature type="transmembrane region" description="Helical" evidence="8">
    <location>
        <begin position="51"/>
        <end position="67"/>
    </location>
</feature>
<keyword evidence="10" id="KW-1185">Reference proteome</keyword>
<evidence type="ECO:0000313" key="10">
    <source>
        <dbReference type="Proteomes" id="UP000314982"/>
    </source>
</evidence>
<feature type="transmembrane region" description="Helical" evidence="8">
    <location>
        <begin position="98"/>
        <end position="118"/>
    </location>
</feature>
<evidence type="ECO:0000256" key="7">
    <source>
        <dbReference type="RuleBase" id="RU361180"/>
    </source>
</evidence>
<dbReference type="GO" id="GO:0004555">
    <property type="term" value="F:alpha,alpha-trehalase activity"/>
    <property type="evidence" value="ECO:0007669"/>
    <property type="project" value="UniProtKB-EC"/>
</dbReference>
<evidence type="ECO:0000256" key="3">
    <source>
        <dbReference type="ARBA" id="ARBA00012757"/>
    </source>
</evidence>
<evidence type="ECO:0000256" key="2">
    <source>
        <dbReference type="ARBA" id="ARBA00005615"/>
    </source>
</evidence>
<dbReference type="Ensembl" id="ENSHHUT00000009549.1">
    <property type="protein sequence ID" value="ENSHHUP00000009266.1"/>
    <property type="gene ID" value="ENSHHUG00000005650.1"/>
</dbReference>
<dbReference type="EC" id="3.2.1.28" evidence="3 7"/>
<feature type="transmembrane region" description="Helical" evidence="8">
    <location>
        <begin position="74"/>
        <end position="92"/>
    </location>
</feature>
<sequence>MKKIGITTALYLNYFVFAILLNSVGIVILKAQKNYGVNELQASILEAFKDLPIAIVSFLIASFLPRIGYKKAMLIGLGLVTFACIAMFYGNSFNYAKLLFATVGVSFALIKVSVYSLIGTITENQREHNALMSSVEGVFMIGIALAYFLFPAFNDDYFKNLEKSIPKLKVVQLPEDISSEYEQTLNKKPGILALALHQEDSQTKGVPFVVPGGRFNEMYGWDSYFIAMGLLLDDKLDLAIAIAENFKYQIDHYGKILNANRSYYLTRTQPPLYTSLIVAIVKKSKPEVSWIVGHFDDVLEKYALLYNLPLRDFEKKYLEREIVDANLDAYFVHDRSMRESGHDTTNRLVNVCADLNTIDLNSLLYKYETDIAFLIENEFDNYFQYDKNIVYSREYWNKKAAFRKEKINELCWNKNKGIYFDYNFITEEAHQFEAATTFYPLWAKLCSTEQAEILVKKALPKFKLKGGIAGSTQDAIADIDANSPQRQWDYPFGWAPHQMFLWEGLLNYNYTEEAQEMVYRWLWLITRNAVDYNGTIPEKFNLETSSLKIFAEYGNVGTAFDYITEEGFGWMNASYQFGLSILRTDLKQELEKLTDPDKLFL</sequence>
<evidence type="ECO:0000256" key="8">
    <source>
        <dbReference type="SAM" id="Phobius"/>
    </source>
</evidence>
<dbReference type="GO" id="GO:0022857">
    <property type="term" value="F:transmembrane transporter activity"/>
    <property type="evidence" value="ECO:0007669"/>
    <property type="project" value="InterPro"/>
</dbReference>
<reference evidence="9" key="2">
    <citation type="submission" date="2025-08" db="UniProtKB">
        <authorList>
            <consortium name="Ensembl"/>
        </authorList>
    </citation>
    <scope>IDENTIFICATION</scope>
</reference>
<feature type="transmembrane region" description="Helical" evidence="8">
    <location>
        <begin position="130"/>
        <end position="150"/>
    </location>
</feature>
<keyword evidence="8" id="KW-1133">Transmembrane helix</keyword>
<dbReference type="CDD" id="cd06174">
    <property type="entry name" value="MFS"/>
    <property type="match status" value="1"/>
</dbReference>
<dbReference type="PANTHER" id="PTHR23403:SF6">
    <property type="entry name" value="CYTOSOLIC NEUTRAL TREHALASE-RELATED"/>
    <property type="match status" value="1"/>
</dbReference>
<proteinExistence type="inferred from homology"/>
<dbReference type="PROSITE" id="PS00928">
    <property type="entry name" value="TREHALASE_2"/>
    <property type="match status" value="1"/>
</dbReference>
<comment type="similarity">
    <text evidence="2 7">Belongs to the glycosyl hydrolase 37 family.</text>
</comment>
<dbReference type="GO" id="GO:0005993">
    <property type="term" value="P:trehalose catabolic process"/>
    <property type="evidence" value="ECO:0007669"/>
    <property type="project" value="TreeGrafter"/>
</dbReference>
<dbReference type="InterPro" id="IPR012341">
    <property type="entry name" value="6hp_glycosidase-like_sf"/>
</dbReference>
<dbReference type="InterPro" id="IPR011701">
    <property type="entry name" value="MFS"/>
</dbReference>
<dbReference type="Pfam" id="PF07690">
    <property type="entry name" value="MFS_1"/>
    <property type="match status" value="1"/>
</dbReference>
<dbReference type="GO" id="GO:0016020">
    <property type="term" value="C:membrane"/>
    <property type="evidence" value="ECO:0007669"/>
    <property type="project" value="UniProtKB-SubCell"/>
</dbReference>
<name>A0A4W5KBE4_9TELE</name>
<dbReference type="Gene3D" id="1.50.10.10">
    <property type="match status" value="2"/>
</dbReference>
<evidence type="ECO:0000256" key="5">
    <source>
        <dbReference type="ARBA" id="ARBA00022801"/>
    </source>
</evidence>
<dbReference type="Pfam" id="PF01204">
    <property type="entry name" value="Trehalase"/>
    <property type="match status" value="1"/>
</dbReference>
<dbReference type="Proteomes" id="UP000314982">
    <property type="component" value="Unassembled WGS sequence"/>
</dbReference>
<dbReference type="SUPFAM" id="SSF48208">
    <property type="entry name" value="Six-hairpin glycosidases"/>
    <property type="match status" value="1"/>
</dbReference>
<keyword evidence="8" id="KW-0472">Membrane</keyword>
<organism evidence="9 10">
    <name type="scientific">Hucho hucho</name>
    <name type="common">huchen</name>
    <dbReference type="NCBI Taxonomy" id="62062"/>
    <lineage>
        <taxon>Eukaryota</taxon>
        <taxon>Metazoa</taxon>
        <taxon>Chordata</taxon>
        <taxon>Craniata</taxon>
        <taxon>Vertebrata</taxon>
        <taxon>Euteleostomi</taxon>
        <taxon>Actinopterygii</taxon>
        <taxon>Neopterygii</taxon>
        <taxon>Teleostei</taxon>
        <taxon>Protacanthopterygii</taxon>
        <taxon>Salmoniformes</taxon>
        <taxon>Salmonidae</taxon>
        <taxon>Salmoninae</taxon>
        <taxon>Hucho</taxon>
    </lineage>
</organism>
<keyword evidence="8" id="KW-0812">Transmembrane</keyword>
<evidence type="ECO:0000313" key="9">
    <source>
        <dbReference type="Ensembl" id="ENSHHUP00000009266.1"/>
    </source>
</evidence>
<keyword evidence="6 7" id="KW-0326">Glycosidase</keyword>
<dbReference type="InterPro" id="IPR001661">
    <property type="entry name" value="Glyco_hydro_37"/>
</dbReference>
<reference evidence="9" key="3">
    <citation type="submission" date="2025-09" db="UniProtKB">
        <authorList>
            <consortium name="Ensembl"/>
        </authorList>
    </citation>
    <scope>IDENTIFICATION</scope>
</reference>
<comment type="catalytic activity">
    <reaction evidence="7">
        <text>alpha,alpha-trehalose + H2O = alpha-D-glucose + beta-D-glucose</text>
        <dbReference type="Rhea" id="RHEA:32675"/>
        <dbReference type="ChEBI" id="CHEBI:15377"/>
        <dbReference type="ChEBI" id="CHEBI:15903"/>
        <dbReference type="ChEBI" id="CHEBI:16551"/>
        <dbReference type="ChEBI" id="CHEBI:17925"/>
        <dbReference type="EC" id="3.2.1.28"/>
    </reaction>
</comment>
<keyword evidence="5 7" id="KW-0378">Hydrolase</keyword>
<dbReference type="SUPFAM" id="SSF103473">
    <property type="entry name" value="MFS general substrate transporter"/>
    <property type="match status" value="1"/>
</dbReference>
<feature type="transmembrane region" description="Helical" evidence="8">
    <location>
        <begin position="12"/>
        <end position="31"/>
    </location>
</feature>
<dbReference type="InterPro" id="IPR036259">
    <property type="entry name" value="MFS_trans_sf"/>
</dbReference>
<dbReference type="InterPro" id="IPR018232">
    <property type="entry name" value="Glyco_hydro_37_CS"/>
</dbReference>
<dbReference type="PRINTS" id="PR00744">
    <property type="entry name" value="GLHYDRLASE37"/>
</dbReference>
<dbReference type="InterPro" id="IPR008928">
    <property type="entry name" value="6-hairpin_glycosidase_sf"/>
</dbReference>
<comment type="subcellular location">
    <subcellularLocation>
        <location evidence="1">Membrane</location>
        <topology evidence="1">Multi-pass membrane protein</topology>
    </subcellularLocation>
</comment>
<dbReference type="PANTHER" id="PTHR23403">
    <property type="entry name" value="TREHALASE"/>
    <property type="match status" value="1"/>
</dbReference>
<dbReference type="STRING" id="62062.ENSHHUP00000009266"/>
<dbReference type="PROSITE" id="PS00927">
    <property type="entry name" value="TREHALASE_1"/>
    <property type="match status" value="1"/>
</dbReference>
<dbReference type="AlphaFoldDB" id="A0A4W5KBE4"/>
<evidence type="ECO:0000256" key="1">
    <source>
        <dbReference type="ARBA" id="ARBA00004141"/>
    </source>
</evidence>
<protein>
    <recommendedName>
        <fullName evidence="4 7">Trehalase</fullName>
        <ecNumber evidence="3 7">3.2.1.28</ecNumber>
    </recommendedName>
    <alternativeName>
        <fullName evidence="7">Alpha-trehalose glucohydrolase</fullName>
    </alternativeName>
</protein>
<evidence type="ECO:0000256" key="6">
    <source>
        <dbReference type="ARBA" id="ARBA00023295"/>
    </source>
</evidence>
<reference evidence="10" key="1">
    <citation type="submission" date="2018-06" db="EMBL/GenBank/DDBJ databases">
        <title>Genome assembly of Danube salmon.</title>
        <authorList>
            <person name="Macqueen D.J."/>
            <person name="Gundappa M.K."/>
        </authorList>
    </citation>
    <scope>NUCLEOTIDE SEQUENCE [LARGE SCALE GENOMIC DNA]</scope>
</reference>
<accession>A0A4W5KBE4</accession>
<evidence type="ECO:0000256" key="4">
    <source>
        <dbReference type="ARBA" id="ARBA00019905"/>
    </source>
</evidence>
<dbReference type="GeneTree" id="ENSGT00390000006949"/>